<sequence length="65" mass="7420">LGIIFTEDRTRDIEMETRVQRANALGYQIAPLLLRHLRIKMALESKVRLINVIFIPTLTSVNSGL</sequence>
<dbReference type="Proteomes" id="UP001497497">
    <property type="component" value="Unassembled WGS sequence"/>
</dbReference>
<evidence type="ECO:0000313" key="2">
    <source>
        <dbReference type="Proteomes" id="UP001497497"/>
    </source>
</evidence>
<reference evidence="1 2" key="1">
    <citation type="submission" date="2024-04" db="EMBL/GenBank/DDBJ databases">
        <authorList>
            <consortium name="Genoscope - CEA"/>
            <person name="William W."/>
        </authorList>
    </citation>
    <scope>NUCLEOTIDE SEQUENCE [LARGE SCALE GENOMIC DNA]</scope>
</reference>
<name>A0AAV2HNC7_LYMST</name>
<gene>
    <name evidence="1" type="ORF">GSLYS_00007636001</name>
</gene>
<comment type="caution">
    <text evidence="1">The sequence shown here is derived from an EMBL/GenBank/DDBJ whole genome shotgun (WGS) entry which is preliminary data.</text>
</comment>
<protein>
    <submittedName>
        <fullName evidence="1">Uncharacterized protein</fullName>
    </submittedName>
</protein>
<dbReference type="EMBL" id="CAXITT010000149">
    <property type="protein sequence ID" value="CAL1533676.1"/>
    <property type="molecule type" value="Genomic_DNA"/>
</dbReference>
<dbReference type="AlphaFoldDB" id="A0AAV2HNC7"/>
<accession>A0AAV2HNC7</accession>
<organism evidence="1 2">
    <name type="scientific">Lymnaea stagnalis</name>
    <name type="common">Great pond snail</name>
    <name type="synonym">Helix stagnalis</name>
    <dbReference type="NCBI Taxonomy" id="6523"/>
    <lineage>
        <taxon>Eukaryota</taxon>
        <taxon>Metazoa</taxon>
        <taxon>Spiralia</taxon>
        <taxon>Lophotrochozoa</taxon>
        <taxon>Mollusca</taxon>
        <taxon>Gastropoda</taxon>
        <taxon>Heterobranchia</taxon>
        <taxon>Euthyneura</taxon>
        <taxon>Panpulmonata</taxon>
        <taxon>Hygrophila</taxon>
        <taxon>Lymnaeoidea</taxon>
        <taxon>Lymnaeidae</taxon>
        <taxon>Lymnaea</taxon>
    </lineage>
</organism>
<proteinExistence type="predicted"/>
<evidence type="ECO:0000313" key="1">
    <source>
        <dbReference type="EMBL" id="CAL1533676.1"/>
    </source>
</evidence>
<keyword evidence="2" id="KW-1185">Reference proteome</keyword>
<feature type="non-terminal residue" evidence="1">
    <location>
        <position position="1"/>
    </location>
</feature>